<feature type="repeat" description="Pumilio" evidence="8">
    <location>
        <begin position="657"/>
        <end position="692"/>
    </location>
</feature>
<evidence type="ECO:0000256" key="3">
    <source>
        <dbReference type="ARBA" id="ARBA00022737"/>
    </source>
</evidence>
<feature type="region of interest" description="Disordered" evidence="9">
    <location>
        <begin position="113"/>
        <end position="135"/>
    </location>
</feature>
<evidence type="ECO:0000256" key="8">
    <source>
        <dbReference type="PROSITE-ProRule" id="PRU00317"/>
    </source>
</evidence>
<dbReference type="OrthoDB" id="668540at2759"/>
<comment type="similarity">
    <text evidence="6">Belongs to the PUF3 family.</text>
</comment>
<dbReference type="SMART" id="SM00025">
    <property type="entry name" value="Pumilio"/>
    <property type="match status" value="8"/>
</dbReference>
<feature type="region of interest" description="Disordered" evidence="9">
    <location>
        <begin position="218"/>
        <end position="237"/>
    </location>
</feature>
<feature type="compositionally biased region" description="Polar residues" evidence="9">
    <location>
        <begin position="22"/>
        <end position="34"/>
    </location>
</feature>
<feature type="repeat" description="Pumilio" evidence="8">
    <location>
        <begin position="477"/>
        <end position="512"/>
    </location>
</feature>
<dbReference type="SUPFAM" id="SSF48371">
    <property type="entry name" value="ARM repeat"/>
    <property type="match status" value="1"/>
</dbReference>
<comment type="caution">
    <text evidence="11">The sequence shown here is derived from an EMBL/GenBank/DDBJ whole genome shotgun (WGS) entry which is preliminary data.</text>
</comment>
<dbReference type="GO" id="GO:0003730">
    <property type="term" value="F:mRNA 3'-UTR binding"/>
    <property type="evidence" value="ECO:0007669"/>
    <property type="project" value="TreeGrafter"/>
</dbReference>
<evidence type="ECO:0000256" key="7">
    <source>
        <dbReference type="ARBA" id="ARBA00081811"/>
    </source>
</evidence>
<keyword evidence="4" id="KW-0694">RNA-binding</keyword>
<dbReference type="Proteomes" id="UP000266272">
    <property type="component" value="Unassembled WGS sequence"/>
</dbReference>
<dbReference type="STRING" id="490622.A0A395NGH0"/>
<dbReference type="PROSITE" id="PS50303">
    <property type="entry name" value="PUM_HD"/>
    <property type="match status" value="1"/>
</dbReference>
<evidence type="ECO:0000256" key="2">
    <source>
        <dbReference type="ARBA" id="ARBA00022490"/>
    </source>
</evidence>
<evidence type="ECO:0000259" key="10">
    <source>
        <dbReference type="PROSITE" id="PS50303"/>
    </source>
</evidence>
<protein>
    <recommendedName>
        <fullName evidence="7">Pumilio homology domain family member 3</fullName>
    </recommendedName>
</protein>
<dbReference type="InterPro" id="IPR011989">
    <property type="entry name" value="ARM-like"/>
</dbReference>
<feature type="repeat" description="Pumilio" evidence="8">
    <location>
        <begin position="729"/>
        <end position="771"/>
    </location>
</feature>
<dbReference type="GO" id="GO:0000288">
    <property type="term" value="P:nuclear-transcribed mRNA catabolic process, deadenylation-dependent decay"/>
    <property type="evidence" value="ECO:0007669"/>
    <property type="project" value="TreeGrafter"/>
</dbReference>
<keyword evidence="3" id="KW-0677">Repeat</keyword>
<evidence type="ECO:0000313" key="12">
    <source>
        <dbReference type="Proteomes" id="UP000266272"/>
    </source>
</evidence>
<name>A0A395NGH0_TRIAR</name>
<feature type="region of interest" description="Disordered" evidence="9">
    <location>
        <begin position="326"/>
        <end position="348"/>
    </location>
</feature>
<feature type="repeat" description="Pumilio" evidence="8">
    <location>
        <begin position="693"/>
        <end position="728"/>
    </location>
</feature>
<evidence type="ECO:0000256" key="6">
    <source>
        <dbReference type="ARBA" id="ARBA00060736"/>
    </source>
</evidence>
<feature type="repeat" description="Pumilio" evidence="8">
    <location>
        <begin position="513"/>
        <end position="548"/>
    </location>
</feature>
<evidence type="ECO:0000256" key="5">
    <source>
        <dbReference type="ARBA" id="ARBA00024893"/>
    </source>
</evidence>
<evidence type="ECO:0000313" key="11">
    <source>
        <dbReference type="EMBL" id="RFU75185.1"/>
    </source>
</evidence>
<keyword evidence="12" id="KW-1185">Reference proteome</keyword>
<gene>
    <name evidence="11" type="ORF">TARUN_7085</name>
</gene>
<accession>A0A395NGH0</accession>
<feature type="compositionally biased region" description="Polar residues" evidence="9">
    <location>
        <begin position="223"/>
        <end position="237"/>
    </location>
</feature>
<comment type="function">
    <text evidence="5">RNA-binding nucleolar protein required for pre-rRNA processing. Involved in production of 18S rRNA and assembly of small ribosomal subunit.</text>
</comment>
<dbReference type="Gene3D" id="1.25.10.10">
    <property type="entry name" value="Leucine-rich Repeat Variant"/>
    <property type="match status" value="1"/>
</dbReference>
<dbReference type="PROSITE" id="PS50302">
    <property type="entry name" value="PUM"/>
    <property type="match status" value="8"/>
</dbReference>
<feature type="region of interest" description="Disordered" evidence="9">
    <location>
        <begin position="799"/>
        <end position="868"/>
    </location>
</feature>
<dbReference type="AlphaFoldDB" id="A0A395NGH0"/>
<dbReference type="Pfam" id="PF00806">
    <property type="entry name" value="PUF"/>
    <property type="match status" value="8"/>
</dbReference>
<comment type="subcellular location">
    <subcellularLocation>
        <location evidence="1">Cytoplasm</location>
    </subcellularLocation>
</comment>
<feature type="compositionally biased region" description="Polar residues" evidence="9">
    <location>
        <begin position="808"/>
        <end position="825"/>
    </location>
</feature>
<dbReference type="FunFam" id="1.25.10.10:FF:000004">
    <property type="entry name" value="Pumilio homolog 1 isoform 2"/>
    <property type="match status" value="1"/>
</dbReference>
<proteinExistence type="inferred from homology"/>
<reference evidence="11 12" key="1">
    <citation type="journal article" date="2018" name="PLoS Pathog.">
        <title>Evolution of structural diversity of trichothecenes, a family of toxins produced by plant pathogenic and entomopathogenic fungi.</title>
        <authorList>
            <person name="Proctor R.H."/>
            <person name="McCormick S.P."/>
            <person name="Kim H.S."/>
            <person name="Cardoza R.E."/>
            <person name="Stanley A.M."/>
            <person name="Lindo L."/>
            <person name="Kelly A."/>
            <person name="Brown D.W."/>
            <person name="Lee T."/>
            <person name="Vaughan M.M."/>
            <person name="Alexander N.J."/>
            <person name="Busman M."/>
            <person name="Gutierrez S."/>
        </authorList>
    </citation>
    <scope>NUCLEOTIDE SEQUENCE [LARGE SCALE GENOMIC DNA]</scope>
    <source>
        <strain evidence="11 12">IBT 40837</strain>
    </source>
</reference>
<feature type="repeat" description="Pumilio" evidence="8">
    <location>
        <begin position="549"/>
        <end position="584"/>
    </location>
</feature>
<dbReference type="InterPro" id="IPR033133">
    <property type="entry name" value="PUM-HD"/>
</dbReference>
<dbReference type="CDD" id="cd07920">
    <property type="entry name" value="Pumilio"/>
    <property type="match status" value="1"/>
</dbReference>
<feature type="domain" description="PUM-HD" evidence="10">
    <location>
        <begin position="454"/>
        <end position="799"/>
    </location>
</feature>
<feature type="repeat" description="Pumilio" evidence="8">
    <location>
        <begin position="621"/>
        <end position="656"/>
    </location>
</feature>
<dbReference type="PANTHER" id="PTHR12537">
    <property type="entry name" value="RNA BINDING PROTEIN PUMILIO-RELATED"/>
    <property type="match status" value="1"/>
</dbReference>
<dbReference type="InterPro" id="IPR001313">
    <property type="entry name" value="Pumilio_RNA-bd_rpt"/>
</dbReference>
<dbReference type="GO" id="GO:0005737">
    <property type="term" value="C:cytoplasm"/>
    <property type="evidence" value="ECO:0007669"/>
    <property type="project" value="UniProtKB-SubCell"/>
</dbReference>
<evidence type="ECO:0000256" key="9">
    <source>
        <dbReference type="SAM" id="MobiDB-lite"/>
    </source>
</evidence>
<feature type="compositionally biased region" description="Polar residues" evidence="9">
    <location>
        <begin position="113"/>
        <end position="130"/>
    </location>
</feature>
<evidence type="ECO:0000256" key="4">
    <source>
        <dbReference type="ARBA" id="ARBA00022884"/>
    </source>
</evidence>
<feature type="region of interest" description="Disordered" evidence="9">
    <location>
        <begin position="1"/>
        <end position="54"/>
    </location>
</feature>
<dbReference type="PANTHER" id="PTHR12537:SF12">
    <property type="entry name" value="MATERNAL PROTEIN PUMILIO"/>
    <property type="match status" value="1"/>
</dbReference>
<dbReference type="InterPro" id="IPR033712">
    <property type="entry name" value="Pumilio_RNA-bd"/>
</dbReference>
<organism evidence="11 12">
    <name type="scientific">Trichoderma arundinaceum</name>
    <dbReference type="NCBI Taxonomy" id="490622"/>
    <lineage>
        <taxon>Eukaryota</taxon>
        <taxon>Fungi</taxon>
        <taxon>Dikarya</taxon>
        <taxon>Ascomycota</taxon>
        <taxon>Pezizomycotina</taxon>
        <taxon>Sordariomycetes</taxon>
        <taxon>Hypocreomycetidae</taxon>
        <taxon>Hypocreales</taxon>
        <taxon>Hypocreaceae</taxon>
        <taxon>Trichoderma</taxon>
    </lineage>
</organism>
<keyword evidence="2" id="KW-0963">Cytoplasm</keyword>
<dbReference type="EMBL" id="PXOA01000463">
    <property type="protein sequence ID" value="RFU75185.1"/>
    <property type="molecule type" value="Genomic_DNA"/>
</dbReference>
<sequence>MPSGSAEKAQQPVGSGFPGSNLYPNKNIWSTFPHSNARDRSAGPKGACVPSSRDSMTDCVSAAAFVSPPSPPLSITHPCPARRLTTVNAEPEENPTGSSALHANSEADVWVSNSKPWNTENPARSVSNSPGRARDAGIPNTSAFYANHHPAAIGMKKDVLGGPGSFIDESDAFAFAASQKRGPQDAAYIDPITAFAQPRDASLPPSRQSQGSPAFAELYHQGSGHTPSNSIHSTRQLPNHSLSFPQVANQRAFSLNRQVDDDISLRMARQINLTNGSPSGQPFNPASVPFHSNPASVPWLSEGGPSRLSSGFEFGTDPLLSQLSAARRPSLDRVSPAPGSAYRLDSGSSSRVFAPGAEAWMSRPSSRGQRTVDHERRPSGQQFAASNFPAQYYPNQFGYAQIASQYTPSYPEAYTSNFRPMLPSYAVPSIHPGYPLNPMTPIRPSRDQDPSKGMRSALLDEFRVNGNKSNKRYELRDIYNHAVEFSGDQHGSRFIQQKLETANSDEKEQIFREIEPNALQLMKDVFGNYVVQKFFEYGSQLQKKILAEKMKGKVVDLSVQVYACRVVQKALEHILVEQQAELTRELEPEILRVIKDQNGNHVIQKIIELVPRQYIDFIMNAVRGQVTPLASHAYGCRVIQRLLEYGTEADKAEIMAELHASAQILITDQYGNYVAQHVIQNGEPEDRERIIQLVMGQLLTLSKHKFASNVVEKCIEYGTPAQRTTIREQLTTAGADGNNPLQQMMRDQFGNYVIQKMLGQLQGEERDVLVEEIKPQFYSLKKSGASRQLQALEKLLGLSGSKSETSTQSDTNSVTEVPSLTHETNSPQSSSPPSTHVSAVGVPSNDASDKGSGNSIHGVALQVQDVES</sequence>
<feature type="repeat" description="Pumilio" evidence="8">
    <location>
        <begin position="585"/>
        <end position="620"/>
    </location>
</feature>
<dbReference type="InterPro" id="IPR016024">
    <property type="entry name" value="ARM-type_fold"/>
</dbReference>
<evidence type="ECO:0000256" key="1">
    <source>
        <dbReference type="ARBA" id="ARBA00004496"/>
    </source>
</evidence>